<feature type="compositionally biased region" description="Low complexity" evidence="1">
    <location>
        <begin position="41"/>
        <end position="53"/>
    </location>
</feature>
<dbReference type="KEGG" id="more:E1B28_001065"/>
<name>A0A9P7V2T2_9AGAR</name>
<sequence>MQQPNYAPYYNQQGYYPNNPYYPQYQSQWPAAARQTPYTHPSFFPQSSQGPQQRYNYSQPPPGSSVPLKSNLKRHGTAPATTSATPAVPTQTPKRRKRTKSNPQDPSKVAETTQHEHQRTSSNTKAPPQMSDYPTRTFLSLSGSDEIHIENISTYAMNEIRATIFPKWPHGMVLDELKDLKWKIKFSGSPWNTSGPSATKAWEMLLALFTLFSRRGYSFQTSISIGTSTPRLVFLATEIDSSSHFFFAHPLNGGRKITFIDPPTRIQLHLFPYLQETSDLSGHIEAKFDEEGTTFSIELRQGLYTAHSITPAHLLVETLQKLEELNVQLETSIPMARKGPFAKLGFGERPEFYLFKAVST</sequence>
<feature type="region of interest" description="Disordered" evidence="1">
    <location>
        <begin position="1"/>
        <end position="134"/>
    </location>
</feature>
<proteinExistence type="predicted"/>
<feature type="compositionally biased region" description="Low complexity" evidence="1">
    <location>
        <begin position="1"/>
        <end position="33"/>
    </location>
</feature>
<dbReference type="EMBL" id="CM032181">
    <property type="protein sequence ID" value="KAG7099198.1"/>
    <property type="molecule type" value="Genomic_DNA"/>
</dbReference>
<dbReference type="OrthoDB" id="3255427at2759"/>
<feature type="compositionally biased region" description="Low complexity" evidence="1">
    <location>
        <begin position="77"/>
        <end position="92"/>
    </location>
</feature>
<dbReference type="PANTHER" id="PTHR38696">
    <property type="entry name" value="MEDIATOR OF RNA POLYMERASE II TRANSCRIPTION SUBUNIT 13"/>
    <property type="match status" value="1"/>
</dbReference>
<keyword evidence="3" id="KW-1185">Reference proteome</keyword>
<dbReference type="RefSeq" id="XP_043015668.1">
    <property type="nucleotide sequence ID" value="XM_043146963.1"/>
</dbReference>
<dbReference type="Proteomes" id="UP001049176">
    <property type="component" value="Chromosome 1"/>
</dbReference>
<evidence type="ECO:0000256" key="1">
    <source>
        <dbReference type="SAM" id="MobiDB-lite"/>
    </source>
</evidence>
<dbReference type="GeneID" id="66070141"/>
<comment type="caution">
    <text evidence="2">The sequence shown here is derived from an EMBL/GenBank/DDBJ whole genome shotgun (WGS) entry which is preliminary data.</text>
</comment>
<reference evidence="2" key="1">
    <citation type="journal article" date="2021" name="Genome Biol. Evol.">
        <title>The assembled and annotated genome of the fairy-ring fungus Marasmius oreades.</title>
        <authorList>
            <person name="Hiltunen M."/>
            <person name="Ament-Velasquez S.L."/>
            <person name="Johannesson H."/>
        </authorList>
    </citation>
    <scope>NUCLEOTIDE SEQUENCE</scope>
    <source>
        <strain evidence="2">03SP1</strain>
    </source>
</reference>
<feature type="compositionally biased region" description="Polar residues" evidence="1">
    <location>
        <begin position="120"/>
        <end position="134"/>
    </location>
</feature>
<evidence type="ECO:0000313" key="3">
    <source>
        <dbReference type="Proteomes" id="UP001049176"/>
    </source>
</evidence>
<organism evidence="2 3">
    <name type="scientific">Marasmius oreades</name>
    <name type="common">fairy-ring Marasmius</name>
    <dbReference type="NCBI Taxonomy" id="181124"/>
    <lineage>
        <taxon>Eukaryota</taxon>
        <taxon>Fungi</taxon>
        <taxon>Dikarya</taxon>
        <taxon>Basidiomycota</taxon>
        <taxon>Agaricomycotina</taxon>
        <taxon>Agaricomycetes</taxon>
        <taxon>Agaricomycetidae</taxon>
        <taxon>Agaricales</taxon>
        <taxon>Marasmiineae</taxon>
        <taxon>Marasmiaceae</taxon>
        <taxon>Marasmius</taxon>
    </lineage>
</organism>
<dbReference type="PANTHER" id="PTHR38696:SF1">
    <property type="entry name" value="MEDIATOR OF RNA POLYMERASE II TRANSCRIPTION SUBUNIT 13"/>
    <property type="match status" value="1"/>
</dbReference>
<dbReference type="AlphaFoldDB" id="A0A9P7V2T2"/>
<evidence type="ECO:0000313" key="2">
    <source>
        <dbReference type="EMBL" id="KAG7099198.1"/>
    </source>
</evidence>
<protein>
    <submittedName>
        <fullName evidence="2">Uncharacterized protein</fullName>
    </submittedName>
</protein>
<accession>A0A9P7V2T2</accession>
<gene>
    <name evidence="2" type="ORF">E1B28_001065</name>
</gene>